<proteinExistence type="predicted"/>
<comment type="caution">
    <text evidence="1">The sequence shown here is derived from an EMBL/GenBank/DDBJ whole genome shotgun (WGS) entry which is preliminary data.</text>
</comment>
<evidence type="ECO:0000313" key="1">
    <source>
        <dbReference type="EMBL" id="MFC3960351.1"/>
    </source>
</evidence>
<feature type="non-terminal residue" evidence="1">
    <location>
        <position position="1"/>
    </location>
</feature>
<dbReference type="Proteomes" id="UP001595846">
    <property type="component" value="Unassembled WGS sequence"/>
</dbReference>
<name>A0ABD5NUB5_9EURY</name>
<sequence>GVVCVSVDLSDIDPEIFRKRVFVAPSPTTDREFRCGECGARCTLLLDGHSEAGHHYYCSRRMERTGSYRRPPVATDGGERR</sequence>
<organism evidence="1 2">
    <name type="scientific">Halovivax cerinus</name>
    <dbReference type="NCBI Taxonomy" id="1487865"/>
    <lineage>
        <taxon>Archaea</taxon>
        <taxon>Methanobacteriati</taxon>
        <taxon>Methanobacteriota</taxon>
        <taxon>Stenosarchaea group</taxon>
        <taxon>Halobacteria</taxon>
        <taxon>Halobacteriales</taxon>
        <taxon>Natrialbaceae</taxon>
        <taxon>Halovivax</taxon>
    </lineage>
</organism>
<evidence type="ECO:0000313" key="2">
    <source>
        <dbReference type="Proteomes" id="UP001595846"/>
    </source>
</evidence>
<dbReference type="EMBL" id="JBHSAQ010000017">
    <property type="protein sequence ID" value="MFC3960351.1"/>
    <property type="molecule type" value="Genomic_DNA"/>
</dbReference>
<dbReference type="AlphaFoldDB" id="A0ABD5NUB5"/>
<evidence type="ECO:0008006" key="3">
    <source>
        <dbReference type="Google" id="ProtNLM"/>
    </source>
</evidence>
<accession>A0ABD5NUB5</accession>
<reference evidence="1 2" key="1">
    <citation type="journal article" date="2019" name="Int. J. Syst. Evol. Microbiol.">
        <title>The Global Catalogue of Microorganisms (GCM) 10K type strain sequencing project: providing services to taxonomists for standard genome sequencing and annotation.</title>
        <authorList>
            <consortium name="The Broad Institute Genomics Platform"/>
            <consortium name="The Broad Institute Genome Sequencing Center for Infectious Disease"/>
            <person name="Wu L."/>
            <person name="Ma J."/>
        </authorList>
    </citation>
    <scope>NUCLEOTIDE SEQUENCE [LARGE SCALE GENOMIC DNA]</scope>
    <source>
        <strain evidence="1 2">IBRC-M 10256</strain>
    </source>
</reference>
<gene>
    <name evidence="1" type="ORF">ACFOUR_18520</name>
</gene>
<keyword evidence="2" id="KW-1185">Reference proteome</keyword>
<protein>
    <recommendedName>
        <fullName evidence="3">C2H2-type domain-containing protein</fullName>
    </recommendedName>
</protein>